<keyword evidence="9" id="KW-0505">Motor protein</keyword>
<dbReference type="InterPro" id="IPR013602">
    <property type="entry name" value="Dynein_heavy_linker"/>
</dbReference>
<keyword evidence="3" id="KW-0493">Microtubule</keyword>
<comment type="subcellular location">
    <subcellularLocation>
        <location evidence="1">Cytoplasm</location>
        <location evidence="1">Cytoskeleton</location>
        <location evidence="1">Cilium axoneme</location>
    </subcellularLocation>
</comment>
<evidence type="ECO:0000256" key="11">
    <source>
        <dbReference type="ARBA" id="ARBA00023273"/>
    </source>
</evidence>
<evidence type="ECO:0000256" key="4">
    <source>
        <dbReference type="ARBA" id="ARBA00022741"/>
    </source>
</evidence>
<dbReference type="FunFam" id="1.20.58.1120:FF:000005">
    <property type="entry name" value="Dynein, axonemal, heavy chain 12"/>
    <property type="match status" value="1"/>
</dbReference>
<dbReference type="STRING" id="31246.A0A183P4P7"/>
<dbReference type="Gene3D" id="3.20.180.20">
    <property type="entry name" value="Dynein heavy chain, N-terminal domain 2"/>
    <property type="match status" value="1"/>
</dbReference>
<keyword evidence="8" id="KW-0969">Cilium</keyword>
<proteinExistence type="predicted"/>
<evidence type="ECO:0000256" key="8">
    <source>
        <dbReference type="ARBA" id="ARBA00023069"/>
    </source>
</evidence>
<dbReference type="Gene3D" id="1.20.58.1120">
    <property type="match status" value="1"/>
</dbReference>
<dbReference type="FunFam" id="3.20.180.20:FF:000003">
    <property type="entry name" value="Dynein heavy chain 12, axonemal"/>
    <property type="match status" value="1"/>
</dbReference>
<keyword evidence="7" id="KW-0175">Coiled coil</keyword>
<keyword evidence="11" id="KW-0966">Cell projection</keyword>
<evidence type="ECO:0000256" key="9">
    <source>
        <dbReference type="ARBA" id="ARBA00023175"/>
    </source>
</evidence>
<dbReference type="Gene3D" id="1.10.8.710">
    <property type="match status" value="2"/>
</dbReference>
<dbReference type="FunFam" id="3.40.50.300:FF:001112">
    <property type="entry name" value="Dynein heavy chain 12, axonemal"/>
    <property type="match status" value="1"/>
</dbReference>
<keyword evidence="4" id="KW-0547">Nucleotide-binding</keyword>
<accession>A0A183P4P7</accession>
<dbReference type="PANTHER" id="PTHR45703">
    <property type="entry name" value="DYNEIN HEAVY CHAIN"/>
    <property type="match status" value="1"/>
</dbReference>
<evidence type="ECO:0000256" key="3">
    <source>
        <dbReference type="ARBA" id="ARBA00022701"/>
    </source>
</evidence>
<dbReference type="PANTHER" id="PTHR45703:SF1">
    <property type="entry name" value="DYNEINS HEAVY CHAIN"/>
    <property type="match status" value="1"/>
</dbReference>
<keyword evidence="10" id="KW-0206">Cytoskeleton</keyword>
<dbReference type="Pfam" id="PF12774">
    <property type="entry name" value="AAA_6"/>
    <property type="match status" value="1"/>
</dbReference>
<dbReference type="Pfam" id="PF08393">
    <property type="entry name" value="DHC_N2"/>
    <property type="match status" value="1"/>
</dbReference>
<keyword evidence="2" id="KW-0963">Cytoplasm</keyword>
<evidence type="ECO:0000256" key="2">
    <source>
        <dbReference type="ARBA" id="ARBA00022490"/>
    </source>
</evidence>
<dbReference type="InterPro" id="IPR027417">
    <property type="entry name" value="P-loop_NTPase"/>
</dbReference>
<dbReference type="GO" id="GO:0030286">
    <property type="term" value="C:dynein complex"/>
    <property type="evidence" value="ECO:0007669"/>
    <property type="project" value="UniProtKB-KW"/>
</dbReference>
<protein>
    <submittedName>
        <fullName evidence="12">Uncharacterized protein</fullName>
    </submittedName>
</protein>
<dbReference type="InterPro" id="IPR043157">
    <property type="entry name" value="Dynein_AAA1S"/>
</dbReference>
<evidence type="ECO:0000256" key="5">
    <source>
        <dbReference type="ARBA" id="ARBA00022840"/>
    </source>
</evidence>
<dbReference type="GO" id="GO:0005524">
    <property type="term" value="F:ATP binding"/>
    <property type="evidence" value="ECO:0007669"/>
    <property type="project" value="UniProtKB-KW"/>
</dbReference>
<dbReference type="GO" id="GO:0005874">
    <property type="term" value="C:microtubule"/>
    <property type="evidence" value="ECO:0007669"/>
    <property type="project" value="UniProtKB-KW"/>
</dbReference>
<dbReference type="InterPro" id="IPR042222">
    <property type="entry name" value="Dynein_2_N"/>
</dbReference>
<sequence>MQAQWLYLDPIFSSEDIMQQMPEEGRLFQVVNRNFKDIMKNTAKDPNVLKATDFLGILEKIKDSNGLLDKINKGLNAYLEKKRLYFARFFFLSNDEMLEILSETKDPLRVQPHLKKCFEGIAKLEFDKQLDIKAMYSSEGEKVQFSQPISTSEARGSVEKWLLQVEKIMLMSVRDVIAAAREAYDKEERELWVCQWPGQVVLCVSQIYWTYEVHESLIYGIKGLENYYKKLDQQMNAIVKLVRGKLNAQQRITLGALVVIDVHARDVVHDMIKLGVTSENDFNWLSQLRYYWENENVQVKLTNAKVSYAYEYLGNSPRLVITPLTDRCYRTLIGAYHLNLNGAPEGPAGTGKTETTKDLAKALAVQCVVFNCSDGLDYIAMGKFFKGLASSGAWACFDEFNRIELEVLSVVAQQILCIIRAIQSHLEVFIFEGTELNLNRNCYVCITMNPGYAGRSELPDNLKVLFRPVAMMVPDYAMIGEISLYSYGFMDARSLSVKIVTTYRLCSEQLSSQAHYDYGMRAVKALLRSIIDVNLPKFLAHDIPLFRGIISDLFPGVMLPEADYSIFLAEVHKVCQERNIQAVNFFTEKIIQTYEMMIVRHGFMLVGEPFGSKTTVLHTLATVMTRLNENGHDEYEKVIYKTINPKAITMGQLFGEFDPVSHEWTDGVTANTFREFASNDTPDRKWVVFDGPIDTLWIESMNTVLDDNKKLCLMSGEIIQMSRVMSLIFETMDLSQASVSQFCSTSYCPLFY</sequence>
<dbReference type="InterPro" id="IPR042228">
    <property type="entry name" value="Dynein_linker_3"/>
</dbReference>
<organism evidence="12 13">
    <name type="scientific">Schistosoma mattheei</name>
    <dbReference type="NCBI Taxonomy" id="31246"/>
    <lineage>
        <taxon>Eukaryota</taxon>
        <taxon>Metazoa</taxon>
        <taxon>Spiralia</taxon>
        <taxon>Lophotrochozoa</taxon>
        <taxon>Platyhelminthes</taxon>
        <taxon>Trematoda</taxon>
        <taxon>Digenea</taxon>
        <taxon>Strigeidida</taxon>
        <taxon>Schistosomatoidea</taxon>
        <taxon>Schistosomatidae</taxon>
        <taxon>Schistosoma</taxon>
    </lineage>
</organism>
<dbReference type="GO" id="GO:0051959">
    <property type="term" value="F:dynein light intermediate chain binding"/>
    <property type="evidence" value="ECO:0007669"/>
    <property type="project" value="InterPro"/>
</dbReference>
<evidence type="ECO:0000256" key="1">
    <source>
        <dbReference type="ARBA" id="ARBA00004430"/>
    </source>
</evidence>
<dbReference type="EMBL" id="UZAL01029618">
    <property type="protein sequence ID" value="VDP49313.1"/>
    <property type="molecule type" value="Genomic_DNA"/>
</dbReference>
<dbReference type="Gene3D" id="3.40.50.300">
    <property type="entry name" value="P-loop containing nucleotide triphosphate hydrolases"/>
    <property type="match status" value="2"/>
</dbReference>
<dbReference type="Proteomes" id="UP000269396">
    <property type="component" value="Unassembled WGS sequence"/>
</dbReference>
<dbReference type="FunFam" id="3.40.50.300:FF:000044">
    <property type="entry name" value="Dynein heavy chain 5, axonemal"/>
    <property type="match status" value="1"/>
</dbReference>
<dbReference type="AlphaFoldDB" id="A0A183P4P7"/>
<dbReference type="GO" id="GO:0007018">
    <property type="term" value="P:microtubule-based movement"/>
    <property type="evidence" value="ECO:0007669"/>
    <property type="project" value="InterPro"/>
</dbReference>
<keyword evidence="5" id="KW-0067">ATP-binding</keyword>
<dbReference type="Gene3D" id="1.20.140.100">
    <property type="entry name" value="Dynein heavy chain, N-terminal domain 2"/>
    <property type="match status" value="1"/>
</dbReference>
<gene>
    <name evidence="12" type="ORF">SMTD_LOCUS9333</name>
</gene>
<evidence type="ECO:0000256" key="10">
    <source>
        <dbReference type="ARBA" id="ARBA00023212"/>
    </source>
</evidence>
<dbReference type="InterPro" id="IPR026983">
    <property type="entry name" value="DHC"/>
</dbReference>
<evidence type="ECO:0000313" key="13">
    <source>
        <dbReference type="Proteomes" id="UP000269396"/>
    </source>
</evidence>
<evidence type="ECO:0000256" key="7">
    <source>
        <dbReference type="ARBA" id="ARBA00023054"/>
    </source>
</evidence>
<keyword evidence="6" id="KW-0243">Dynein</keyword>
<evidence type="ECO:0000313" key="12">
    <source>
        <dbReference type="EMBL" id="VDP49313.1"/>
    </source>
</evidence>
<dbReference type="GO" id="GO:0045505">
    <property type="term" value="F:dynein intermediate chain binding"/>
    <property type="evidence" value="ECO:0007669"/>
    <property type="project" value="InterPro"/>
</dbReference>
<reference evidence="12 13" key="1">
    <citation type="submission" date="2018-11" db="EMBL/GenBank/DDBJ databases">
        <authorList>
            <consortium name="Pathogen Informatics"/>
        </authorList>
    </citation>
    <scope>NUCLEOTIDE SEQUENCE [LARGE SCALE GENOMIC DNA]</scope>
    <source>
        <strain>Denwood</strain>
        <strain evidence="13">Zambia</strain>
    </source>
</reference>
<evidence type="ECO:0000256" key="6">
    <source>
        <dbReference type="ARBA" id="ARBA00023017"/>
    </source>
</evidence>
<dbReference type="SUPFAM" id="SSF52540">
    <property type="entry name" value="P-loop containing nucleoside triphosphate hydrolases"/>
    <property type="match status" value="2"/>
</dbReference>
<dbReference type="GO" id="GO:0005930">
    <property type="term" value="C:axoneme"/>
    <property type="evidence" value="ECO:0007669"/>
    <property type="project" value="UniProtKB-SubCell"/>
</dbReference>
<name>A0A183P4P7_9TREM</name>
<keyword evidence="13" id="KW-1185">Reference proteome</keyword>
<dbReference type="InterPro" id="IPR035699">
    <property type="entry name" value="AAA_6"/>
</dbReference>